<proteinExistence type="inferred from homology"/>
<keyword evidence="3" id="KW-0804">Transcription</keyword>
<sequence>MEDDSYAEEVASILQLVGDEFNTVEYFDIVERHAIVIYNISGHSDFGVRFNLPELALALGNAVYVPQEFNCVRVDVRVRSSLEASTRSDNSSGFPGIEHVPVLEADRIYDTQAVLARRFPHNDPALLTRRIIQGDHCSIKISIFTNGRVSFTGGRSLLSVAVALWKLCRVIRQRVNSKAVVRMLSPTNMMAVYRFPSAIVLQAFEKHAKGCIYDPFRFSGVRLRVPVKPWNNHYDIRTVILEGLGKRMPAAEPAYPVSAAPDSSDSDEFDAASELSSSMPAFVQPTAAPAAAPRADPPVAAPPIASTGMAAPRQRQLKGNLRRIISEALPSNKRQVVDSSAKLQKTVDTGAGKRVWSTSTTISDPDTVYGREEVVTLNVFTSGNVTLTGARSVASLQYALSYIYPALKASTVKNVLN</sequence>
<evidence type="ECO:0000256" key="2">
    <source>
        <dbReference type="ARBA" id="ARBA00023125"/>
    </source>
</evidence>
<dbReference type="AlphaFoldDB" id="A0A061D4Q0"/>
<evidence type="ECO:0000313" key="5">
    <source>
        <dbReference type="Proteomes" id="UP000033188"/>
    </source>
</evidence>
<gene>
    <name evidence="4" type="ORF">BBBOND_0208400</name>
</gene>
<protein>
    <submittedName>
        <fullName evidence="4">Uncharacterized protein</fullName>
    </submittedName>
</protein>
<evidence type="ECO:0000256" key="1">
    <source>
        <dbReference type="ARBA" id="ARBA00005560"/>
    </source>
</evidence>
<dbReference type="OMA" id="VALWKLC"/>
<dbReference type="GO" id="GO:0006352">
    <property type="term" value="P:DNA-templated transcription initiation"/>
    <property type="evidence" value="ECO:0007669"/>
    <property type="project" value="InterPro"/>
</dbReference>
<dbReference type="GO" id="GO:0003677">
    <property type="term" value="F:DNA binding"/>
    <property type="evidence" value="ECO:0007669"/>
    <property type="project" value="UniProtKB-KW"/>
</dbReference>
<dbReference type="InterPro" id="IPR000814">
    <property type="entry name" value="TBP"/>
</dbReference>
<dbReference type="Pfam" id="PF00352">
    <property type="entry name" value="TBP"/>
    <property type="match status" value="1"/>
</dbReference>
<dbReference type="Proteomes" id="UP000033188">
    <property type="component" value="Chromosome 2"/>
</dbReference>
<dbReference type="InterPro" id="IPR012295">
    <property type="entry name" value="TBP_dom_sf"/>
</dbReference>
<dbReference type="RefSeq" id="XP_012767872.1">
    <property type="nucleotide sequence ID" value="XM_012912418.1"/>
</dbReference>
<comment type="similarity">
    <text evidence="1">Belongs to the TBP family.</text>
</comment>
<dbReference type="EMBL" id="LK391708">
    <property type="protein sequence ID" value="CDR95686.1"/>
    <property type="molecule type" value="Genomic_DNA"/>
</dbReference>
<reference evidence="5" key="1">
    <citation type="submission" date="2014-06" db="EMBL/GenBank/DDBJ databases">
        <authorList>
            <person name="Aslett M."/>
            <person name="De Silva N."/>
        </authorList>
    </citation>
    <scope>NUCLEOTIDE SEQUENCE [LARGE SCALE GENOMIC DNA]</scope>
    <source>
        <strain evidence="5">Bond</strain>
    </source>
</reference>
<dbReference type="SUPFAM" id="SSF55945">
    <property type="entry name" value="TATA-box binding protein-like"/>
    <property type="match status" value="2"/>
</dbReference>
<accession>A0A061D4Q0</accession>
<name>A0A061D4Q0_BABBI</name>
<dbReference type="Gene3D" id="3.30.310.10">
    <property type="entry name" value="TATA-Binding Protein"/>
    <property type="match status" value="2"/>
</dbReference>
<keyword evidence="5" id="KW-1185">Reference proteome</keyword>
<dbReference type="KEGG" id="bbig:BBBOND_0208400"/>
<keyword evidence="2" id="KW-0238">DNA-binding</keyword>
<organism evidence="4 5">
    <name type="scientific">Babesia bigemina</name>
    <dbReference type="NCBI Taxonomy" id="5866"/>
    <lineage>
        <taxon>Eukaryota</taxon>
        <taxon>Sar</taxon>
        <taxon>Alveolata</taxon>
        <taxon>Apicomplexa</taxon>
        <taxon>Aconoidasida</taxon>
        <taxon>Piroplasmida</taxon>
        <taxon>Babesiidae</taxon>
        <taxon>Babesia</taxon>
    </lineage>
</organism>
<dbReference type="PANTHER" id="PTHR10126">
    <property type="entry name" value="TATA-BOX BINDING PROTEIN"/>
    <property type="match status" value="1"/>
</dbReference>
<evidence type="ECO:0000256" key="3">
    <source>
        <dbReference type="ARBA" id="ARBA00023163"/>
    </source>
</evidence>
<dbReference type="STRING" id="5866.A0A061D4Q0"/>
<dbReference type="GeneID" id="24564227"/>
<dbReference type="OrthoDB" id="2127950at2759"/>
<evidence type="ECO:0000313" key="4">
    <source>
        <dbReference type="EMBL" id="CDR95686.1"/>
    </source>
</evidence>
<dbReference type="VEuPathDB" id="PiroplasmaDB:BBBOND_0208400"/>